<evidence type="ECO:0000313" key="3">
    <source>
        <dbReference type="Proteomes" id="UP001139353"/>
    </source>
</evidence>
<feature type="chain" id="PRO_5040761998" description="General secretion pathway protein N" evidence="1">
    <location>
        <begin position="22"/>
        <end position="246"/>
    </location>
</feature>
<name>A0A9X1YPA7_9BURK</name>
<keyword evidence="3" id="KW-1185">Reference proteome</keyword>
<sequence length="246" mass="25143">MRILFHLLAGACALSALNAIATPDASGRWEGAVDIPGSPLRLIVDLDRDGRGQWQGSVVLPDRGVKGAPLSELGVDGCDVHFGLAAAFAGGGGANPKVALACQPDGSLAGSFELAGNRTTLTLRRSGAAQVDRVAPNSVISAALAGRWTGRYEMGGYAREVTLTLANRPDGGGGGQLVVVGKRTTTLEMDRVIEGREFVTLGASAADLRIEGRFAAADGTIAGSVLLGGFEAPIVLHRQASGEKAS</sequence>
<proteinExistence type="predicted"/>
<dbReference type="RefSeq" id="WP_275684720.1">
    <property type="nucleotide sequence ID" value="NZ_JAJLJH010000009.1"/>
</dbReference>
<protein>
    <recommendedName>
        <fullName evidence="4">General secretion pathway protein N</fullName>
    </recommendedName>
</protein>
<keyword evidence="1" id="KW-0732">Signal</keyword>
<feature type="signal peptide" evidence="1">
    <location>
        <begin position="1"/>
        <end position="21"/>
    </location>
</feature>
<accession>A0A9X1YPA7</accession>
<gene>
    <name evidence="2" type="ORF">LPC04_23435</name>
</gene>
<dbReference type="Proteomes" id="UP001139353">
    <property type="component" value="Unassembled WGS sequence"/>
</dbReference>
<comment type="caution">
    <text evidence="2">The sequence shown here is derived from an EMBL/GenBank/DDBJ whole genome shotgun (WGS) entry which is preliminary data.</text>
</comment>
<organism evidence="2 3">
    <name type="scientific">Scleromatobacter humisilvae</name>
    <dbReference type="NCBI Taxonomy" id="2897159"/>
    <lineage>
        <taxon>Bacteria</taxon>
        <taxon>Pseudomonadati</taxon>
        <taxon>Pseudomonadota</taxon>
        <taxon>Betaproteobacteria</taxon>
        <taxon>Burkholderiales</taxon>
        <taxon>Sphaerotilaceae</taxon>
        <taxon>Scleromatobacter</taxon>
    </lineage>
</organism>
<evidence type="ECO:0000313" key="2">
    <source>
        <dbReference type="EMBL" id="MCK9688675.1"/>
    </source>
</evidence>
<dbReference type="EMBL" id="JAJLJH010000009">
    <property type="protein sequence ID" value="MCK9688675.1"/>
    <property type="molecule type" value="Genomic_DNA"/>
</dbReference>
<evidence type="ECO:0008006" key="4">
    <source>
        <dbReference type="Google" id="ProtNLM"/>
    </source>
</evidence>
<evidence type="ECO:0000256" key="1">
    <source>
        <dbReference type="SAM" id="SignalP"/>
    </source>
</evidence>
<dbReference type="AlphaFoldDB" id="A0A9X1YPA7"/>
<reference evidence="2" key="1">
    <citation type="submission" date="2021-11" db="EMBL/GenBank/DDBJ databases">
        <title>BS-T2-15 a new species belonging to the Comamonadaceae family isolated from the soil of a French oak forest.</title>
        <authorList>
            <person name="Mieszkin S."/>
            <person name="Alain K."/>
        </authorList>
    </citation>
    <scope>NUCLEOTIDE SEQUENCE</scope>
    <source>
        <strain evidence="2">BS-T2-15</strain>
    </source>
</reference>